<gene>
    <name evidence="9" type="ORF">CLORAM_00206</name>
</gene>
<proteinExistence type="predicted"/>
<evidence type="ECO:0000256" key="4">
    <source>
        <dbReference type="ARBA" id="ARBA00022597"/>
    </source>
</evidence>
<evidence type="ECO:0000313" key="9">
    <source>
        <dbReference type="EMBL" id="EDS20113.1"/>
    </source>
</evidence>
<dbReference type="GO" id="GO:0009401">
    <property type="term" value="P:phosphoenolpyruvate-dependent sugar phosphotransferase system"/>
    <property type="evidence" value="ECO:0007669"/>
    <property type="project" value="UniProtKB-KW"/>
</dbReference>
<keyword evidence="3" id="KW-1003">Cell membrane</keyword>
<evidence type="ECO:0000256" key="7">
    <source>
        <dbReference type="ARBA" id="ARBA00022989"/>
    </source>
</evidence>
<dbReference type="InterPro" id="IPR050303">
    <property type="entry name" value="GatZ_KbaZ_carbometab"/>
</dbReference>
<dbReference type="GeneID" id="64196556"/>
<keyword evidence="5" id="KW-0598">Phosphotransferase system</keyword>
<keyword evidence="8" id="KW-0472">Membrane</keyword>
<dbReference type="RefSeq" id="WP_003534699.1">
    <property type="nucleotide sequence ID" value="NZ_CP036346.1"/>
</dbReference>
<protein>
    <submittedName>
        <fullName evidence="9">PTS system sorbose-specific iic component</fullName>
    </submittedName>
</protein>
<dbReference type="AlphaFoldDB" id="B0N0Q2"/>
<reference evidence="9" key="2">
    <citation type="submission" date="2014-06" db="EMBL/GenBank/DDBJ databases">
        <title>Draft genome sequence of Clostridium ramosum(DSM 1402).</title>
        <authorList>
            <person name="Sudarsanam P."/>
            <person name="Ley R."/>
            <person name="Guruge J."/>
            <person name="Turnbaugh P.J."/>
            <person name="Mahowald M."/>
            <person name="Liep D."/>
            <person name="Gordon J."/>
        </authorList>
    </citation>
    <scope>NUCLEOTIDE SEQUENCE</scope>
    <source>
        <strain evidence="9">DSM 1402</strain>
    </source>
</reference>
<keyword evidence="2" id="KW-0813">Transport</keyword>
<dbReference type="Proteomes" id="UP000005798">
    <property type="component" value="Unassembled WGS sequence"/>
</dbReference>
<keyword evidence="10" id="KW-1185">Reference proteome</keyword>
<dbReference type="EMBL" id="ABFX02000002">
    <property type="protein sequence ID" value="EDS20113.1"/>
    <property type="molecule type" value="Genomic_DNA"/>
</dbReference>
<dbReference type="Pfam" id="PF03609">
    <property type="entry name" value="EII-Sor"/>
    <property type="match status" value="1"/>
</dbReference>
<evidence type="ECO:0000256" key="6">
    <source>
        <dbReference type="ARBA" id="ARBA00022692"/>
    </source>
</evidence>
<evidence type="ECO:0000256" key="8">
    <source>
        <dbReference type="ARBA" id="ARBA00023136"/>
    </source>
</evidence>
<evidence type="ECO:0000256" key="1">
    <source>
        <dbReference type="ARBA" id="ARBA00004651"/>
    </source>
</evidence>
<evidence type="ECO:0000256" key="3">
    <source>
        <dbReference type="ARBA" id="ARBA00022475"/>
    </source>
</evidence>
<sequence length="254" mass="26766">MEQAILVGLVALFGYLEVVFGNSMIQRPIVMGPLVGLVLGDFKTGLEVGATLELAFMGSVAIGAALPPEITAGGLLGTAFAISTGNGTEAALALSLPIATISLLITNAFFLTIRAYLLHKSDSYAVNGNVKGVNRMHIISSLSWPIFMAVLMAGSFYVGGPTVQAILEMIPDFVNDGLSVATGILPALGFALLASMLINKKVAPFFLLGFVLSAYLEMPILGITLIGIIIVMLMITQERTKENIVIEGDIDDDF</sequence>
<keyword evidence="4" id="KW-0762">Sugar transport</keyword>
<keyword evidence="6" id="KW-0812">Transmembrane</keyword>
<dbReference type="GO" id="GO:0005886">
    <property type="term" value="C:plasma membrane"/>
    <property type="evidence" value="ECO:0007669"/>
    <property type="project" value="UniProtKB-SubCell"/>
</dbReference>
<keyword evidence="7" id="KW-1133">Transmembrane helix</keyword>
<evidence type="ECO:0000256" key="5">
    <source>
        <dbReference type="ARBA" id="ARBA00022683"/>
    </source>
</evidence>
<comment type="caution">
    <text evidence="9">The sequence shown here is derived from an EMBL/GenBank/DDBJ whole genome shotgun (WGS) entry which is preliminary data.</text>
</comment>
<name>B0N0Q2_9FIRM</name>
<evidence type="ECO:0000256" key="2">
    <source>
        <dbReference type="ARBA" id="ARBA00022448"/>
    </source>
</evidence>
<organism evidence="9 10">
    <name type="scientific">Thomasclavelia ramosa DSM 1402</name>
    <dbReference type="NCBI Taxonomy" id="445974"/>
    <lineage>
        <taxon>Bacteria</taxon>
        <taxon>Bacillati</taxon>
        <taxon>Bacillota</taxon>
        <taxon>Erysipelotrichia</taxon>
        <taxon>Erysipelotrichales</taxon>
        <taxon>Coprobacillaceae</taxon>
        <taxon>Thomasclavelia</taxon>
    </lineage>
</organism>
<dbReference type="PROSITE" id="PS51106">
    <property type="entry name" value="PTS_EIIC_TYPE_4"/>
    <property type="match status" value="1"/>
</dbReference>
<reference evidence="9" key="1">
    <citation type="submission" date="2007-11" db="EMBL/GenBank/DDBJ databases">
        <authorList>
            <person name="Fulton L."/>
            <person name="Clifton S."/>
            <person name="Fulton B."/>
            <person name="Xu J."/>
            <person name="Minx P."/>
            <person name="Pepin K.H."/>
            <person name="Johnson M."/>
            <person name="Thiruvilangam P."/>
            <person name="Bhonagiri V."/>
            <person name="Nash W.E."/>
            <person name="Mardis E.R."/>
            <person name="Wilson R.K."/>
        </authorList>
    </citation>
    <scope>NUCLEOTIDE SEQUENCE [LARGE SCALE GENOMIC DNA]</scope>
    <source>
        <strain evidence="9">DSM 1402</strain>
    </source>
</reference>
<comment type="subcellular location">
    <subcellularLocation>
        <location evidence="1">Cell membrane</location>
        <topology evidence="1">Multi-pass membrane protein</topology>
    </subcellularLocation>
</comment>
<dbReference type="eggNOG" id="COG3715">
    <property type="taxonomic scope" value="Bacteria"/>
</dbReference>
<accession>B0N0Q2</accession>
<dbReference type="InterPro" id="IPR004700">
    <property type="entry name" value="PTS_IIC_man"/>
</dbReference>
<evidence type="ECO:0000313" key="10">
    <source>
        <dbReference type="Proteomes" id="UP000005798"/>
    </source>
</evidence>
<dbReference type="HOGENOM" id="CLU_069101_2_0_9"/>
<dbReference type="PANTHER" id="PTHR32502:SF8">
    <property type="entry name" value="N-ACETYLGALACTOSAMINE PERMEASE IIC COMPONENT 1"/>
    <property type="match status" value="1"/>
</dbReference>
<dbReference type="PANTHER" id="PTHR32502">
    <property type="entry name" value="N-ACETYLGALACTOSAMINE PERMEASE II COMPONENT-RELATED"/>
    <property type="match status" value="1"/>
</dbReference>